<protein>
    <recommendedName>
        <fullName evidence="4">Peptide methionine sulfoxide reductase MsrA</fullName>
        <shortName evidence="4">Protein-methionine-S-oxide reductase</shortName>
        <ecNumber evidence="4">1.8.4.11</ecNumber>
    </recommendedName>
    <alternativeName>
        <fullName evidence="4">Peptide-methionine (S)-S-oxide reductase</fullName>
        <shortName evidence="4">Peptide Met(O) reductase</shortName>
    </alternativeName>
</protein>
<dbReference type="SUPFAM" id="SSF55068">
    <property type="entry name" value="Peptide methionine sulfoxide reductase"/>
    <property type="match status" value="1"/>
</dbReference>
<dbReference type="PANTHER" id="PTHR42799">
    <property type="entry name" value="MITOCHONDRIAL PEPTIDE METHIONINE SULFOXIDE REDUCTASE"/>
    <property type="match status" value="1"/>
</dbReference>
<feature type="chain" id="PRO_5045350264" description="Peptide methionine sulfoxide reductase MsrA" evidence="5">
    <location>
        <begin position="25"/>
        <end position="220"/>
    </location>
</feature>
<evidence type="ECO:0000256" key="4">
    <source>
        <dbReference type="HAMAP-Rule" id="MF_01401"/>
    </source>
</evidence>
<dbReference type="InterPro" id="IPR002569">
    <property type="entry name" value="Met_Sox_Rdtase_MsrA_dom"/>
</dbReference>
<dbReference type="NCBIfam" id="TIGR00401">
    <property type="entry name" value="msrA"/>
    <property type="match status" value="1"/>
</dbReference>
<evidence type="ECO:0000256" key="2">
    <source>
        <dbReference type="ARBA" id="ARBA00047806"/>
    </source>
</evidence>
<gene>
    <name evidence="4" type="primary">msrA</name>
    <name evidence="7" type="ORF">AMPC_39040</name>
</gene>
<name>A0ABM7XFW6_9BACT</name>
<dbReference type="Proteomes" id="UP001162734">
    <property type="component" value="Chromosome"/>
</dbReference>
<dbReference type="EC" id="1.8.4.11" evidence="4"/>
<dbReference type="InterPro" id="IPR050162">
    <property type="entry name" value="MsrA_MetSO_reductase"/>
</dbReference>
<evidence type="ECO:0000259" key="6">
    <source>
        <dbReference type="Pfam" id="PF01625"/>
    </source>
</evidence>
<dbReference type="Gene3D" id="3.30.1060.10">
    <property type="entry name" value="Peptide methionine sulphoxide reductase MsrA"/>
    <property type="match status" value="1"/>
</dbReference>
<keyword evidence="8" id="KW-1185">Reference proteome</keyword>
<keyword evidence="5" id="KW-0732">Signal</keyword>
<feature type="domain" description="Peptide methionine sulphoxide reductase MsrA" evidence="6">
    <location>
        <begin position="62"/>
        <end position="210"/>
    </location>
</feature>
<dbReference type="PANTHER" id="PTHR42799:SF2">
    <property type="entry name" value="MITOCHONDRIAL PEPTIDE METHIONINE SULFOXIDE REDUCTASE"/>
    <property type="match status" value="1"/>
</dbReference>
<feature type="signal peptide" evidence="5">
    <location>
        <begin position="1"/>
        <end position="24"/>
    </location>
</feature>
<evidence type="ECO:0000256" key="1">
    <source>
        <dbReference type="ARBA" id="ARBA00023002"/>
    </source>
</evidence>
<comment type="catalytic activity">
    <reaction evidence="2 4">
        <text>L-methionyl-[protein] + [thioredoxin]-disulfide + H2O = L-methionyl-(S)-S-oxide-[protein] + [thioredoxin]-dithiol</text>
        <dbReference type="Rhea" id="RHEA:14217"/>
        <dbReference type="Rhea" id="RHEA-COMP:10698"/>
        <dbReference type="Rhea" id="RHEA-COMP:10700"/>
        <dbReference type="Rhea" id="RHEA-COMP:12313"/>
        <dbReference type="Rhea" id="RHEA-COMP:12315"/>
        <dbReference type="ChEBI" id="CHEBI:15377"/>
        <dbReference type="ChEBI" id="CHEBI:16044"/>
        <dbReference type="ChEBI" id="CHEBI:29950"/>
        <dbReference type="ChEBI" id="CHEBI:44120"/>
        <dbReference type="ChEBI" id="CHEBI:50058"/>
        <dbReference type="EC" id="1.8.4.11"/>
    </reaction>
</comment>
<comment type="similarity">
    <text evidence="4">Belongs to the MsrA Met sulfoxide reductase family.</text>
</comment>
<proteinExistence type="inferred from homology"/>
<organism evidence="7 8">
    <name type="scientific">Anaeromyxobacter paludicola</name>
    <dbReference type="NCBI Taxonomy" id="2918171"/>
    <lineage>
        <taxon>Bacteria</taxon>
        <taxon>Pseudomonadati</taxon>
        <taxon>Myxococcota</taxon>
        <taxon>Myxococcia</taxon>
        <taxon>Myxococcales</taxon>
        <taxon>Cystobacterineae</taxon>
        <taxon>Anaeromyxobacteraceae</taxon>
        <taxon>Anaeromyxobacter</taxon>
    </lineage>
</organism>
<keyword evidence="1 4" id="KW-0560">Oxidoreductase</keyword>
<dbReference type="Pfam" id="PF01625">
    <property type="entry name" value="PMSR"/>
    <property type="match status" value="1"/>
</dbReference>
<dbReference type="HAMAP" id="MF_01401">
    <property type="entry name" value="MsrA"/>
    <property type="match status" value="1"/>
</dbReference>
<accession>A0ABM7XFW6</accession>
<feature type="active site" evidence="4">
    <location>
        <position position="68"/>
    </location>
</feature>
<evidence type="ECO:0000313" key="7">
    <source>
        <dbReference type="EMBL" id="BDG10791.1"/>
    </source>
</evidence>
<dbReference type="InterPro" id="IPR036509">
    <property type="entry name" value="Met_Sox_Rdtase_MsrA_sf"/>
</dbReference>
<evidence type="ECO:0000256" key="3">
    <source>
        <dbReference type="ARBA" id="ARBA00048782"/>
    </source>
</evidence>
<evidence type="ECO:0000313" key="8">
    <source>
        <dbReference type="Proteomes" id="UP001162734"/>
    </source>
</evidence>
<comment type="function">
    <text evidence="4">Has an important function as a repair enzyme for proteins that have been inactivated by oxidation. Catalyzes the reversible oxidation-reduction of methionine sulfoxide in proteins to methionine.</text>
</comment>
<reference evidence="8" key="1">
    <citation type="journal article" date="2022" name="Int. J. Syst. Evol. Microbiol.">
        <title>Anaeromyxobacter oryzae sp. nov., Anaeromyxobacter diazotrophicus sp. nov. and Anaeromyxobacter paludicola sp. nov., isolated from paddy soils.</title>
        <authorList>
            <person name="Itoh H."/>
            <person name="Xu Z."/>
            <person name="Mise K."/>
            <person name="Masuda Y."/>
            <person name="Ushijima N."/>
            <person name="Hayakawa C."/>
            <person name="Shiratori Y."/>
            <person name="Senoo K."/>
        </authorList>
    </citation>
    <scope>NUCLEOTIDE SEQUENCE [LARGE SCALE GENOMIC DNA]</scope>
    <source>
        <strain evidence="8">Red630</strain>
    </source>
</reference>
<comment type="catalytic activity">
    <reaction evidence="3 4">
        <text>[thioredoxin]-disulfide + L-methionine + H2O = L-methionine (S)-S-oxide + [thioredoxin]-dithiol</text>
        <dbReference type="Rhea" id="RHEA:19993"/>
        <dbReference type="Rhea" id="RHEA-COMP:10698"/>
        <dbReference type="Rhea" id="RHEA-COMP:10700"/>
        <dbReference type="ChEBI" id="CHEBI:15377"/>
        <dbReference type="ChEBI" id="CHEBI:29950"/>
        <dbReference type="ChEBI" id="CHEBI:50058"/>
        <dbReference type="ChEBI" id="CHEBI:57844"/>
        <dbReference type="ChEBI" id="CHEBI:58772"/>
        <dbReference type="EC" id="1.8.4.11"/>
    </reaction>
</comment>
<evidence type="ECO:0000256" key="5">
    <source>
        <dbReference type="SAM" id="SignalP"/>
    </source>
</evidence>
<sequence>MKAALVVGALALAGAARLWIPALAGPAKGMGGDMIGNPSVGKRPGHVGHGTPLAAAAGNELAIFSQGCFWGVEERFRRVPGVVATAVGYTGGKERDPSYEAVSAHLTGHAESVLVEFDPRKVTYANLLEAFWETHDPTSGDRQGPDRGHQYRSAIFTFGPEQQAAALASRDAQQARLMDRITTEIAPAGPFWLAEDYHQQWDEKHGSRSCPLPHRPRAKS</sequence>
<dbReference type="EMBL" id="AP025592">
    <property type="protein sequence ID" value="BDG10791.1"/>
    <property type="molecule type" value="Genomic_DNA"/>
</dbReference>